<comment type="caution">
    <text evidence="1">The sequence shown here is derived from an EMBL/GenBank/DDBJ whole genome shotgun (WGS) entry which is preliminary data.</text>
</comment>
<dbReference type="AlphaFoldDB" id="A0A699X7P0"/>
<evidence type="ECO:0000313" key="1">
    <source>
        <dbReference type="EMBL" id="GFD53856.1"/>
    </source>
</evidence>
<organism evidence="1">
    <name type="scientific">Tanacetum cinerariifolium</name>
    <name type="common">Dalmatian daisy</name>
    <name type="synonym">Chrysanthemum cinerariifolium</name>
    <dbReference type="NCBI Taxonomy" id="118510"/>
    <lineage>
        <taxon>Eukaryota</taxon>
        <taxon>Viridiplantae</taxon>
        <taxon>Streptophyta</taxon>
        <taxon>Embryophyta</taxon>
        <taxon>Tracheophyta</taxon>
        <taxon>Spermatophyta</taxon>
        <taxon>Magnoliopsida</taxon>
        <taxon>eudicotyledons</taxon>
        <taxon>Gunneridae</taxon>
        <taxon>Pentapetalae</taxon>
        <taxon>asterids</taxon>
        <taxon>campanulids</taxon>
        <taxon>Asterales</taxon>
        <taxon>Asteraceae</taxon>
        <taxon>Asteroideae</taxon>
        <taxon>Anthemideae</taxon>
        <taxon>Anthemidinae</taxon>
        <taxon>Tanacetum</taxon>
    </lineage>
</organism>
<reference evidence="1" key="1">
    <citation type="journal article" date="2019" name="Sci. Rep.">
        <title>Draft genome of Tanacetum cinerariifolium, the natural source of mosquito coil.</title>
        <authorList>
            <person name="Yamashiro T."/>
            <person name="Shiraishi A."/>
            <person name="Satake H."/>
            <person name="Nakayama K."/>
        </authorList>
    </citation>
    <scope>NUCLEOTIDE SEQUENCE</scope>
</reference>
<name>A0A699X7P0_TANCI</name>
<feature type="non-terminal residue" evidence="1">
    <location>
        <position position="1"/>
    </location>
</feature>
<proteinExistence type="predicted"/>
<protein>
    <submittedName>
        <fullName evidence="1">Uncharacterized protein</fullName>
    </submittedName>
</protein>
<feature type="non-terminal residue" evidence="1">
    <location>
        <position position="78"/>
    </location>
</feature>
<gene>
    <name evidence="1" type="ORF">Tci_925825</name>
</gene>
<accession>A0A699X7P0</accession>
<sequence length="78" mass="7496">GAEAVHAVCAAAAGGAVPGNFIRLPGSDFVVAGAAPGLGSGADTGAGRGGHLRAAAYSPAAREPRQRLDAHVCPLVLP</sequence>
<dbReference type="EMBL" id="BKCJ011799329">
    <property type="protein sequence ID" value="GFD53856.1"/>
    <property type="molecule type" value="Genomic_DNA"/>
</dbReference>